<dbReference type="InterPro" id="IPR050446">
    <property type="entry name" value="FAD-oxidoreductase/Apoptosis"/>
</dbReference>
<dbReference type="Proteomes" id="UP000691718">
    <property type="component" value="Unassembled WGS sequence"/>
</dbReference>
<dbReference type="OrthoDB" id="6029at2759"/>
<evidence type="ECO:0000256" key="3">
    <source>
        <dbReference type="ARBA" id="ARBA00022827"/>
    </source>
</evidence>
<comment type="caution">
    <text evidence="9">The sequence shown here is derived from an EMBL/GenBank/DDBJ whole genome shotgun (WGS) entry which is preliminary data.</text>
</comment>
<dbReference type="PANTHER" id="PTHR43557:SF4">
    <property type="entry name" value="APOPTOSIS-INDUCING FACTOR 1, MITOCHONDRIAL"/>
    <property type="match status" value="1"/>
</dbReference>
<feature type="region of interest" description="Disordered" evidence="6">
    <location>
        <begin position="114"/>
        <end position="135"/>
    </location>
</feature>
<accession>A0A8S3YD27</accession>
<proteinExistence type="predicted"/>
<evidence type="ECO:0000256" key="4">
    <source>
        <dbReference type="ARBA" id="ARBA00023002"/>
    </source>
</evidence>
<dbReference type="PANTHER" id="PTHR43557">
    <property type="entry name" value="APOPTOSIS-INDUCING FACTOR 1"/>
    <property type="match status" value="1"/>
</dbReference>
<name>A0A8S3YD27_PARAO</name>
<evidence type="ECO:0000256" key="6">
    <source>
        <dbReference type="SAM" id="MobiDB-lite"/>
    </source>
</evidence>
<keyword evidence="5" id="KW-0520">NAD</keyword>
<gene>
    <name evidence="9" type="ORF">PAPOLLO_LOCUS27350</name>
</gene>
<dbReference type="GO" id="GO:0046983">
    <property type="term" value="F:protein dimerization activity"/>
    <property type="evidence" value="ECO:0007669"/>
    <property type="project" value="InterPro"/>
</dbReference>
<feature type="region of interest" description="Disordered" evidence="6">
    <location>
        <begin position="556"/>
        <end position="607"/>
    </location>
</feature>
<dbReference type="GO" id="GO:0006915">
    <property type="term" value="P:apoptotic process"/>
    <property type="evidence" value="ECO:0007669"/>
    <property type="project" value="TreeGrafter"/>
</dbReference>
<keyword evidence="3" id="KW-0274">FAD</keyword>
<organism evidence="9 10">
    <name type="scientific">Parnassius apollo</name>
    <name type="common">Apollo butterfly</name>
    <name type="synonym">Papilio apollo</name>
    <dbReference type="NCBI Taxonomy" id="110799"/>
    <lineage>
        <taxon>Eukaryota</taxon>
        <taxon>Metazoa</taxon>
        <taxon>Ecdysozoa</taxon>
        <taxon>Arthropoda</taxon>
        <taxon>Hexapoda</taxon>
        <taxon>Insecta</taxon>
        <taxon>Pterygota</taxon>
        <taxon>Neoptera</taxon>
        <taxon>Endopterygota</taxon>
        <taxon>Lepidoptera</taxon>
        <taxon>Glossata</taxon>
        <taxon>Ditrysia</taxon>
        <taxon>Papilionoidea</taxon>
        <taxon>Papilionidae</taxon>
        <taxon>Parnassiinae</taxon>
        <taxon>Parnassini</taxon>
        <taxon>Parnassius</taxon>
        <taxon>Parnassius</taxon>
    </lineage>
</organism>
<feature type="domain" description="Mitochondrial apoptosis-inducing factor C-terminal" evidence="8">
    <location>
        <begin position="495"/>
        <end position="644"/>
    </location>
</feature>
<dbReference type="InterPro" id="IPR023753">
    <property type="entry name" value="FAD/NAD-binding_dom"/>
</dbReference>
<sequence>MLRAVSSIYIESQAFAVVRRDVIKLFRTTAYSGITSNQHPRKFKKYKTTVLAGASSSKQEPVPLQSTPSPPAPPSQPPPRGPRRGWFAATAVALTASVGGVYIYRKLNTNKEEQQLQLESKDESGEVEGTPIPASAESLPSHVEYLVVGGGTAAFAALRAIRSVKPEARVLLVSEEIGLPYMRPPLNKELWREPDLATRAADPDTLVFQQWNGKRRRLAYEPNSFYLPTEKLRDGSPGAGVARGWTVTALDVDKHEAKLSASGTTATLTYDKCLIATGARAKRCEALRAARSAGLALPLRSARDVARLAAALQRSHAGSVVVVGGGAHACELAAALAERLRDSDKRVMLVFREAAPLAGELPGYLAAHLARALQALGVHLLPSSEVIDSRVSSEQVHLQLKKVGGEDISPGSEEDSSELVASLVVECLGNEPNTELAVSSGLEVHPDLGGVVVNAEMQARSGVFAAGDAACFHEPLLGRRRVARHDHAVASGRLAGANMAALEPPRPYTHQPMLWADVGPRIGYEAIGIIDSRLPTVGVFSADAVTEARAITNTQEDVETEQAVIEKGNQIPTDTEASSQDASKETGSESSSSGTLVQRSTSSEPSSRSYERGVVFYLRDKRVVGVLLWNLFNRMHIARQVLKQGEFEDMFEVAKLFSLHEED</sequence>
<evidence type="ECO:0000256" key="5">
    <source>
        <dbReference type="ARBA" id="ARBA00023027"/>
    </source>
</evidence>
<keyword evidence="4" id="KW-0560">Oxidoreductase</keyword>
<dbReference type="Pfam" id="PF07992">
    <property type="entry name" value="Pyr_redox_2"/>
    <property type="match status" value="1"/>
</dbReference>
<dbReference type="EMBL" id="CAJQZP010001641">
    <property type="protein sequence ID" value="CAG5057831.1"/>
    <property type="molecule type" value="Genomic_DNA"/>
</dbReference>
<feature type="compositionally biased region" description="Pro residues" evidence="6">
    <location>
        <begin position="68"/>
        <end position="80"/>
    </location>
</feature>
<feature type="compositionally biased region" description="Low complexity" evidence="6">
    <location>
        <begin position="588"/>
        <end position="607"/>
    </location>
</feature>
<feature type="domain" description="FAD/NAD(P)-binding" evidence="7">
    <location>
        <begin position="145"/>
        <end position="492"/>
    </location>
</feature>
<evidence type="ECO:0000313" key="9">
    <source>
        <dbReference type="EMBL" id="CAG5057831.1"/>
    </source>
</evidence>
<dbReference type="GO" id="GO:0071949">
    <property type="term" value="F:FAD binding"/>
    <property type="evidence" value="ECO:0007669"/>
    <property type="project" value="TreeGrafter"/>
</dbReference>
<dbReference type="GO" id="GO:0016174">
    <property type="term" value="F:NAD(P)H oxidase H2O2-forming activity"/>
    <property type="evidence" value="ECO:0007669"/>
    <property type="project" value="TreeGrafter"/>
</dbReference>
<feature type="region of interest" description="Disordered" evidence="6">
    <location>
        <begin position="54"/>
        <end position="84"/>
    </location>
</feature>
<protein>
    <submittedName>
        <fullName evidence="9">(apollo) hypothetical protein</fullName>
    </submittedName>
</protein>
<evidence type="ECO:0000256" key="1">
    <source>
        <dbReference type="ARBA" id="ARBA00001974"/>
    </source>
</evidence>
<dbReference type="GO" id="GO:0005739">
    <property type="term" value="C:mitochondrion"/>
    <property type="evidence" value="ECO:0007669"/>
    <property type="project" value="TreeGrafter"/>
</dbReference>
<comment type="cofactor">
    <cofactor evidence="1">
        <name>FAD</name>
        <dbReference type="ChEBI" id="CHEBI:57692"/>
    </cofactor>
</comment>
<keyword evidence="10" id="KW-1185">Reference proteome</keyword>
<evidence type="ECO:0000259" key="8">
    <source>
        <dbReference type="Pfam" id="PF14721"/>
    </source>
</evidence>
<feature type="compositionally biased region" description="Polar residues" evidence="6">
    <location>
        <begin position="570"/>
        <end position="581"/>
    </location>
</feature>
<dbReference type="GO" id="GO:0033108">
    <property type="term" value="P:mitochondrial respiratory chain complex assembly"/>
    <property type="evidence" value="ECO:0007669"/>
    <property type="project" value="TreeGrafter"/>
</dbReference>
<reference evidence="9" key="1">
    <citation type="submission" date="2021-04" db="EMBL/GenBank/DDBJ databases">
        <authorList>
            <person name="Tunstrom K."/>
        </authorList>
    </citation>
    <scope>NUCLEOTIDE SEQUENCE</scope>
</reference>
<dbReference type="Pfam" id="PF14721">
    <property type="entry name" value="AIF_C"/>
    <property type="match status" value="1"/>
</dbReference>
<evidence type="ECO:0000256" key="2">
    <source>
        <dbReference type="ARBA" id="ARBA00022630"/>
    </source>
</evidence>
<keyword evidence="2" id="KW-0285">Flavoprotein</keyword>
<evidence type="ECO:0000259" key="7">
    <source>
        <dbReference type="Pfam" id="PF07992"/>
    </source>
</evidence>
<feature type="compositionally biased region" description="Basic and acidic residues" evidence="6">
    <location>
        <begin position="114"/>
        <end position="124"/>
    </location>
</feature>
<dbReference type="SMART" id="SM01353">
    <property type="entry name" value="AIF_C"/>
    <property type="match status" value="1"/>
</dbReference>
<evidence type="ECO:0000313" key="10">
    <source>
        <dbReference type="Proteomes" id="UP000691718"/>
    </source>
</evidence>
<dbReference type="AlphaFoldDB" id="A0A8S3YD27"/>
<dbReference type="InterPro" id="IPR029324">
    <property type="entry name" value="AIF_C"/>
</dbReference>